<evidence type="ECO:0000256" key="1">
    <source>
        <dbReference type="SAM" id="MobiDB-lite"/>
    </source>
</evidence>
<evidence type="ECO:0000313" key="3">
    <source>
        <dbReference type="Proteomes" id="UP001149074"/>
    </source>
</evidence>
<protein>
    <submittedName>
        <fullName evidence="2">Uncharacterized protein</fullName>
    </submittedName>
</protein>
<feature type="compositionally biased region" description="Polar residues" evidence="1">
    <location>
        <begin position="1196"/>
        <end position="1207"/>
    </location>
</feature>
<gene>
    <name evidence="2" type="ORF">N7532_007612</name>
</gene>
<feature type="region of interest" description="Disordered" evidence="1">
    <location>
        <begin position="129"/>
        <end position="189"/>
    </location>
</feature>
<feature type="region of interest" description="Disordered" evidence="1">
    <location>
        <begin position="196"/>
        <end position="215"/>
    </location>
</feature>
<feature type="compositionally biased region" description="Basic residues" evidence="1">
    <location>
        <begin position="31"/>
        <end position="41"/>
    </location>
</feature>
<dbReference type="Proteomes" id="UP001149074">
    <property type="component" value="Unassembled WGS sequence"/>
</dbReference>
<dbReference type="AlphaFoldDB" id="A0A9W9EVV0"/>
<evidence type="ECO:0000313" key="2">
    <source>
        <dbReference type="EMBL" id="KAJ5088928.1"/>
    </source>
</evidence>
<reference evidence="2" key="1">
    <citation type="submission" date="2022-11" db="EMBL/GenBank/DDBJ databases">
        <authorList>
            <person name="Petersen C."/>
        </authorList>
    </citation>
    <scope>NUCLEOTIDE SEQUENCE</scope>
    <source>
        <strain evidence="2">IBT 30761</strain>
    </source>
</reference>
<dbReference type="GeneID" id="81359083"/>
<feature type="region of interest" description="Disordered" evidence="1">
    <location>
        <begin position="1185"/>
        <end position="1207"/>
    </location>
</feature>
<dbReference type="OrthoDB" id="4363340at2759"/>
<sequence length="1258" mass="142981">MTLLATGPNIRKRGRPRKYPSVEQRREARTIQRRHQRRRQSARAAEAANYASQIGPYCANLARVPAEPVAGLVLPTTPSSALPREEPTLPGDIQPLSLPLSPTPTAVIEPGSAALPRSLSADPTFILPDSIPVNANPDHHPLDPSRTSESSPAALISEDNEESPIRSPNQSGCDHTRILSDTNDVWPDVDVPDPDIIVDSDTELESPTPDQETKSTGALLAEQLLRSPECCIDCHTRYKHERNPVGSPSHGLNEVFSWPCPDVLSTTRLARSGDQLIEDWPPEQREKVFCGTDAGQPSSVPAICLARGEQKLGPAAVHFDIDSVLAHVTSPAVCSQGLYWYPVQRPVSDLQSDLHLDPLPVQFTDGHGHLHCVSVPLHRVKHYTFARVSGFEDASIYALFPRLHQPQQKSSRLPDDQFRVWIDDILLPAVHQYYSDARLQHFPSSFSHSNSNSWAAWAEGRSIQTQSRQQLLSYFLPPEHLDHIWQAVHQIIRAKGLDEFQGVRLFLSAKNLKLRTQSATWSDMQHRFQQLWSSTANQSYIHEVFFDIGKETCPIAPDSGQPIRGQTLLWKQCCLDKLLRSPLVQNPGKTIFYPFSFLRDTGSLTIQTRTRSHLRKTGLLYSQFYNSVKEIFAAGNQYPFSNPLLEALALDHESYQTWQHIGKGFHDRNTLHRAYIHSKSRCATAIDASIGKSFGTREEHRVREDLLIQINQEFQRRRATQRVVQNPSSQPFYIHSTATILKWVRWNINRLCAGFELTNSLQRHSMVSWDRTQVMILFLRCLRRAFGGGGNRLEQSRACWQDVKEVPGSNGQIQYREGIGLGTTIQRHGYGWFLNKIHWDTMGFRPAHRLHMDLHTPAVMAQFRVNYERVRKYQNDFLLLEDYFLYIIQYQRDHTASTALLSLLIDFCLRAFRKDILTVLQAGIRPEFQSIAETGQVALSKPSLQRVLKDTHWPPAILTGSRCGIRRVDHLFAWLWGLHPDEYSRLHWAHKPYRTLYRRCVIKIQEIYGEEIATSWQACLKHRFLSTHWMLPYPDQQTLFSRDKHQRYRWWSSWNEELIRNSLPACVSRCPIIPTTQYGHLPQHGWISFAQAMPLDIELPPIPGNIEAFLKMVPSKLVDLGAILPAVVTMTMGPQSGHDYQLRPSSLRNPITSSSGKMEVNGPSTVPCRWADFLGQLYSKQSGTCLAQPEPPAEVNSPNKQPHNGVSKNNDCTLISSFWPHFDGSSVCDHWPTIPQSWSARPADRANFEIRASTFSRF</sequence>
<feature type="compositionally biased region" description="Polar residues" evidence="1">
    <location>
        <begin position="166"/>
        <end position="183"/>
    </location>
</feature>
<name>A0A9W9EVV0_9EURO</name>
<feature type="region of interest" description="Disordered" evidence="1">
    <location>
        <begin position="1"/>
        <end position="42"/>
    </location>
</feature>
<keyword evidence="3" id="KW-1185">Reference proteome</keyword>
<proteinExistence type="predicted"/>
<reference evidence="2" key="2">
    <citation type="journal article" date="2023" name="IMA Fungus">
        <title>Comparative genomic study of the Penicillium genus elucidates a diverse pangenome and 15 lateral gene transfer events.</title>
        <authorList>
            <person name="Petersen C."/>
            <person name="Sorensen T."/>
            <person name="Nielsen M.R."/>
            <person name="Sondergaard T.E."/>
            <person name="Sorensen J.L."/>
            <person name="Fitzpatrick D.A."/>
            <person name="Frisvad J.C."/>
            <person name="Nielsen K.L."/>
        </authorList>
    </citation>
    <scope>NUCLEOTIDE SEQUENCE</scope>
    <source>
        <strain evidence="2">IBT 30761</strain>
    </source>
</reference>
<organism evidence="2 3">
    <name type="scientific">Penicillium argentinense</name>
    <dbReference type="NCBI Taxonomy" id="1131581"/>
    <lineage>
        <taxon>Eukaryota</taxon>
        <taxon>Fungi</taxon>
        <taxon>Dikarya</taxon>
        <taxon>Ascomycota</taxon>
        <taxon>Pezizomycotina</taxon>
        <taxon>Eurotiomycetes</taxon>
        <taxon>Eurotiomycetidae</taxon>
        <taxon>Eurotiales</taxon>
        <taxon>Aspergillaceae</taxon>
        <taxon>Penicillium</taxon>
    </lineage>
</organism>
<accession>A0A9W9EVV0</accession>
<dbReference type="RefSeq" id="XP_056470910.1">
    <property type="nucleotide sequence ID" value="XM_056620104.1"/>
</dbReference>
<comment type="caution">
    <text evidence="2">The sequence shown here is derived from an EMBL/GenBank/DDBJ whole genome shotgun (WGS) entry which is preliminary data.</text>
</comment>
<dbReference type="EMBL" id="JAPQKI010000009">
    <property type="protein sequence ID" value="KAJ5088928.1"/>
    <property type="molecule type" value="Genomic_DNA"/>
</dbReference>